<dbReference type="Pfam" id="PF11250">
    <property type="entry name" value="FAF"/>
    <property type="match status" value="1"/>
</dbReference>
<comment type="caution">
    <text evidence="4">The sequence shown here is derived from an EMBL/GenBank/DDBJ whole genome shotgun (WGS) entry which is preliminary data.</text>
</comment>
<dbReference type="EMBL" id="JBBPBK010000014">
    <property type="protein sequence ID" value="KAK9270858.1"/>
    <property type="molecule type" value="Genomic_DNA"/>
</dbReference>
<dbReference type="Proteomes" id="UP001415857">
    <property type="component" value="Unassembled WGS sequence"/>
</dbReference>
<sequence>MILSPSPPSSSLPSPSSSSSSSSSSFSLFESMTHSSSFSSWSSMMGDLIGTESGIDTSTDLDTIPGGGFEKIEPYKFSGSKRNQPCKTKKEYPPPIPLLARTGNLPGHMPWVLTRHYVDGRLILKEKRVKHHEYFEAHRENGRLVLYLVPMDDTVRCCHADCEKNKNMEIEDLDFIEEENELDENTEDGEETEDDDEDDDGCNDNAENSGIPDFDEPYEDDERLQEMVDGAPVPKNSKAILASSLPWENVSKRNENIRQCFTYAGTRMSDSNFLACQYP</sequence>
<dbReference type="InterPro" id="IPR046431">
    <property type="entry name" value="FAF_dom"/>
</dbReference>
<evidence type="ECO:0000259" key="3">
    <source>
        <dbReference type="Pfam" id="PF11250"/>
    </source>
</evidence>
<dbReference type="InterPro" id="IPR021410">
    <property type="entry name" value="FAF"/>
</dbReference>
<feature type="domain" description="FAF" evidence="3">
    <location>
        <begin position="91"/>
        <end position="148"/>
    </location>
</feature>
<evidence type="ECO:0000313" key="4">
    <source>
        <dbReference type="EMBL" id="KAK9270858.1"/>
    </source>
</evidence>
<protein>
    <recommendedName>
        <fullName evidence="3">FAF domain-containing protein</fullName>
    </recommendedName>
</protein>
<name>A0AAP0NDE0_LIQFO</name>
<evidence type="ECO:0000256" key="1">
    <source>
        <dbReference type="ARBA" id="ARBA00008690"/>
    </source>
</evidence>
<dbReference type="PANTHER" id="PTHR33155">
    <property type="entry name" value="FANTASTIC FOUR-LIKE PROTEIN (DUF3049)"/>
    <property type="match status" value="1"/>
</dbReference>
<feature type="compositionally biased region" description="Low complexity" evidence="2">
    <location>
        <begin position="11"/>
        <end position="26"/>
    </location>
</feature>
<feature type="region of interest" description="Disordered" evidence="2">
    <location>
        <begin position="170"/>
        <end position="217"/>
    </location>
</feature>
<proteinExistence type="inferred from homology"/>
<accession>A0AAP0NDE0</accession>
<comment type="similarity">
    <text evidence="1">Belongs to the fantastic four family.</text>
</comment>
<dbReference type="AlphaFoldDB" id="A0AAP0NDE0"/>
<feature type="compositionally biased region" description="Acidic residues" evidence="2">
    <location>
        <begin position="170"/>
        <end position="202"/>
    </location>
</feature>
<evidence type="ECO:0000256" key="2">
    <source>
        <dbReference type="SAM" id="MobiDB-lite"/>
    </source>
</evidence>
<dbReference type="PANTHER" id="PTHR33155:SF75">
    <property type="entry name" value="OS02G0750800 PROTEIN"/>
    <property type="match status" value="1"/>
</dbReference>
<organism evidence="4 5">
    <name type="scientific">Liquidambar formosana</name>
    <name type="common">Formosan gum</name>
    <dbReference type="NCBI Taxonomy" id="63359"/>
    <lineage>
        <taxon>Eukaryota</taxon>
        <taxon>Viridiplantae</taxon>
        <taxon>Streptophyta</taxon>
        <taxon>Embryophyta</taxon>
        <taxon>Tracheophyta</taxon>
        <taxon>Spermatophyta</taxon>
        <taxon>Magnoliopsida</taxon>
        <taxon>eudicotyledons</taxon>
        <taxon>Gunneridae</taxon>
        <taxon>Pentapetalae</taxon>
        <taxon>Saxifragales</taxon>
        <taxon>Altingiaceae</taxon>
        <taxon>Liquidambar</taxon>
    </lineage>
</organism>
<reference evidence="4 5" key="1">
    <citation type="journal article" date="2024" name="Plant J.">
        <title>Genome sequences and population genomics reveal climatic adaptation and genomic divergence between two closely related sweetgum species.</title>
        <authorList>
            <person name="Xu W.Q."/>
            <person name="Ren C.Q."/>
            <person name="Zhang X.Y."/>
            <person name="Comes H.P."/>
            <person name="Liu X.H."/>
            <person name="Li Y.G."/>
            <person name="Kettle C.J."/>
            <person name="Jalonen R."/>
            <person name="Gaisberger H."/>
            <person name="Ma Y.Z."/>
            <person name="Qiu Y.X."/>
        </authorList>
    </citation>
    <scope>NUCLEOTIDE SEQUENCE [LARGE SCALE GENOMIC DNA]</scope>
    <source>
        <strain evidence="4">Hangzhou</strain>
    </source>
</reference>
<feature type="region of interest" description="Disordered" evidence="2">
    <location>
        <begin position="1"/>
        <end position="26"/>
    </location>
</feature>
<keyword evidence="5" id="KW-1185">Reference proteome</keyword>
<evidence type="ECO:0000313" key="5">
    <source>
        <dbReference type="Proteomes" id="UP001415857"/>
    </source>
</evidence>
<gene>
    <name evidence="4" type="ORF">L1049_026444</name>
</gene>
<feature type="compositionally biased region" description="Pro residues" evidence="2">
    <location>
        <begin position="1"/>
        <end position="10"/>
    </location>
</feature>